<evidence type="ECO:0000256" key="2">
    <source>
        <dbReference type="HAMAP-Rule" id="MF_00048"/>
    </source>
</evidence>
<sequence length="132" mass="15058">MENELRSKGKYKDLRKERGSFAENEAASYLMNKGYRIIQRNWRCRSGEIDIIAELGRVIVFVEVRSRSSRSLSYGTAMESVTPRKVSQVRSTAAVYLHSRNCSDAIVRFDVIAVLLGHDGRVESMEHVENAF</sequence>
<protein>
    <recommendedName>
        <fullName evidence="2">UPF0102 protein EJP77_12785</fullName>
    </recommendedName>
</protein>
<dbReference type="NCBIfam" id="NF009150">
    <property type="entry name" value="PRK12497.1-3"/>
    <property type="match status" value="1"/>
</dbReference>
<reference evidence="3 4" key="1">
    <citation type="submission" date="2018-12" db="EMBL/GenBank/DDBJ databases">
        <authorList>
            <person name="Sun L."/>
            <person name="Chen Z."/>
        </authorList>
    </citation>
    <scope>NUCLEOTIDE SEQUENCE [LARGE SCALE GENOMIC DNA]</scope>
    <source>
        <strain evidence="3 4">3-5-3</strain>
    </source>
</reference>
<evidence type="ECO:0000313" key="3">
    <source>
        <dbReference type="EMBL" id="RUT29695.1"/>
    </source>
</evidence>
<evidence type="ECO:0000256" key="1">
    <source>
        <dbReference type="ARBA" id="ARBA00006738"/>
    </source>
</evidence>
<keyword evidence="4" id="KW-1185">Reference proteome</keyword>
<dbReference type="Pfam" id="PF02021">
    <property type="entry name" value="UPF0102"/>
    <property type="match status" value="1"/>
</dbReference>
<dbReference type="Gene3D" id="3.40.1350.10">
    <property type="match status" value="1"/>
</dbReference>
<dbReference type="GO" id="GO:0003676">
    <property type="term" value="F:nucleic acid binding"/>
    <property type="evidence" value="ECO:0007669"/>
    <property type="project" value="InterPro"/>
</dbReference>
<evidence type="ECO:0000313" key="4">
    <source>
        <dbReference type="Proteomes" id="UP000272464"/>
    </source>
</evidence>
<dbReference type="RefSeq" id="WP_127199642.1">
    <property type="nucleotide sequence ID" value="NZ_RZNX01000005.1"/>
</dbReference>
<dbReference type="PANTHER" id="PTHR34039">
    <property type="entry name" value="UPF0102 PROTEIN YRAN"/>
    <property type="match status" value="1"/>
</dbReference>
<gene>
    <name evidence="3" type="ORF">EJP77_12785</name>
</gene>
<dbReference type="PANTHER" id="PTHR34039:SF1">
    <property type="entry name" value="UPF0102 PROTEIN YRAN"/>
    <property type="match status" value="1"/>
</dbReference>
<dbReference type="HAMAP" id="MF_00048">
    <property type="entry name" value="UPF0102"/>
    <property type="match status" value="1"/>
</dbReference>
<dbReference type="Proteomes" id="UP000272464">
    <property type="component" value="Unassembled WGS sequence"/>
</dbReference>
<comment type="similarity">
    <text evidence="1 2">Belongs to the UPF0102 family.</text>
</comment>
<organism evidence="3 4">
    <name type="scientific">Paenibacillus zeisoli</name>
    <dbReference type="NCBI Taxonomy" id="2496267"/>
    <lineage>
        <taxon>Bacteria</taxon>
        <taxon>Bacillati</taxon>
        <taxon>Bacillota</taxon>
        <taxon>Bacilli</taxon>
        <taxon>Bacillales</taxon>
        <taxon>Paenibacillaceae</taxon>
        <taxon>Paenibacillus</taxon>
    </lineage>
</organism>
<dbReference type="AlphaFoldDB" id="A0A433X6P9"/>
<dbReference type="NCBIfam" id="NF009154">
    <property type="entry name" value="PRK12497.3-3"/>
    <property type="match status" value="1"/>
</dbReference>
<dbReference type="OrthoDB" id="9802516at2"/>
<dbReference type="InterPro" id="IPR003509">
    <property type="entry name" value="UPF0102_YraN-like"/>
</dbReference>
<dbReference type="SUPFAM" id="SSF52980">
    <property type="entry name" value="Restriction endonuclease-like"/>
    <property type="match status" value="1"/>
</dbReference>
<dbReference type="EMBL" id="RZNX01000005">
    <property type="protein sequence ID" value="RUT29695.1"/>
    <property type="molecule type" value="Genomic_DNA"/>
</dbReference>
<accession>A0A433X6P9</accession>
<dbReference type="InterPro" id="IPR011856">
    <property type="entry name" value="tRNA_endonuc-like_dom_sf"/>
</dbReference>
<name>A0A433X6P9_9BACL</name>
<dbReference type="InterPro" id="IPR011335">
    <property type="entry name" value="Restrct_endonuc-II-like"/>
</dbReference>
<proteinExistence type="inferred from homology"/>
<dbReference type="NCBIfam" id="TIGR00252">
    <property type="entry name" value="YraN family protein"/>
    <property type="match status" value="1"/>
</dbReference>
<comment type="caution">
    <text evidence="3">The sequence shown here is derived from an EMBL/GenBank/DDBJ whole genome shotgun (WGS) entry which is preliminary data.</text>
</comment>